<evidence type="ECO:0000313" key="3">
    <source>
        <dbReference type="EMBL" id="RED64297.1"/>
    </source>
</evidence>
<keyword evidence="4" id="KW-1185">Reference proteome</keyword>
<dbReference type="GO" id="GO:0003677">
    <property type="term" value="F:DNA binding"/>
    <property type="evidence" value="ECO:0007669"/>
    <property type="project" value="InterPro"/>
</dbReference>
<proteinExistence type="predicted"/>
<organism evidence="3 4">
    <name type="scientific">Cohnella phaseoli</name>
    <dbReference type="NCBI Taxonomy" id="456490"/>
    <lineage>
        <taxon>Bacteria</taxon>
        <taxon>Bacillati</taxon>
        <taxon>Bacillota</taxon>
        <taxon>Bacilli</taxon>
        <taxon>Bacillales</taxon>
        <taxon>Paenibacillaceae</taxon>
        <taxon>Cohnella</taxon>
    </lineage>
</organism>
<feature type="region of interest" description="Disordered" evidence="1">
    <location>
        <begin position="56"/>
        <end position="123"/>
    </location>
</feature>
<accession>A0A3D9IRJ3</accession>
<dbReference type="PANTHER" id="PTHR21180">
    <property type="entry name" value="ENDONUCLEASE/EXONUCLEASE/PHOSPHATASE FAMILY DOMAIN-CONTAINING PROTEIN 1"/>
    <property type="match status" value="1"/>
</dbReference>
<dbReference type="Pfam" id="PF12836">
    <property type="entry name" value="HHH_3"/>
    <property type="match status" value="1"/>
</dbReference>
<dbReference type="InterPro" id="IPR003583">
    <property type="entry name" value="Hlx-hairpin-Hlx_DNA-bd_motif"/>
</dbReference>
<name>A0A3D9IRJ3_9BACL</name>
<reference evidence="3 4" key="1">
    <citation type="submission" date="2018-07" db="EMBL/GenBank/DDBJ databases">
        <title>Genomic Encyclopedia of Type Strains, Phase III (KMG-III): the genomes of soil and plant-associated and newly described type strains.</title>
        <authorList>
            <person name="Whitman W."/>
        </authorList>
    </citation>
    <scope>NUCLEOTIDE SEQUENCE [LARGE SCALE GENOMIC DNA]</scope>
    <source>
        <strain evidence="3 4">CECT 7287</strain>
    </source>
</reference>
<evidence type="ECO:0000259" key="2">
    <source>
        <dbReference type="SMART" id="SM00278"/>
    </source>
</evidence>
<dbReference type="GO" id="GO:0006281">
    <property type="term" value="P:DNA repair"/>
    <property type="evidence" value="ECO:0007669"/>
    <property type="project" value="InterPro"/>
</dbReference>
<sequence length="185" mass="19576">MHKNNMFRMRKTWAAALFAIAVALLCFVLFRESREQGIEGWTPVNEALQEAIGSLASPSEVEGEERQAAADLTAGQGTDQSTDQPSQPPSPISSQTPSPASSSPAAEVGEETPREASPGTLDLNRATEADLDALPGIGPSKAKAILAHRDKIGGFRRVEQLLDVKGIGPKVFEHLSGLVHVAAAK</sequence>
<evidence type="ECO:0000256" key="1">
    <source>
        <dbReference type="SAM" id="MobiDB-lite"/>
    </source>
</evidence>
<evidence type="ECO:0000313" key="4">
    <source>
        <dbReference type="Proteomes" id="UP000256977"/>
    </source>
</evidence>
<dbReference type="SUPFAM" id="SSF47781">
    <property type="entry name" value="RuvA domain 2-like"/>
    <property type="match status" value="1"/>
</dbReference>
<feature type="compositionally biased region" description="Low complexity" evidence="1">
    <location>
        <begin position="92"/>
        <end position="106"/>
    </location>
</feature>
<comment type="caution">
    <text evidence="3">The sequence shown here is derived from an EMBL/GenBank/DDBJ whole genome shotgun (WGS) entry which is preliminary data.</text>
</comment>
<feature type="domain" description="Helix-hairpin-helix DNA-binding motif class 1" evidence="2">
    <location>
        <begin position="129"/>
        <end position="148"/>
    </location>
</feature>
<feature type="domain" description="Helix-hairpin-helix DNA-binding motif class 1" evidence="2">
    <location>
        <begin position="159"/>
        <end position="178"/>
    </location>
</feature>
<dbReference type="PANTHER" id="PTHR21180:SF32">
    <property type="entry name" value="ENDONUCLEASE_EXONUCLEASE_PHOSPHATASE FAMILY DOMAIN-CONTAINING PROTEIN 1"/>
    <property type="match status" value="1"/>
</dbReference>
<dbReference type="OrthoDB" id="9790239at2"/>
<dbReference type="SMART" id="SM00278">
    <property type="entry name" value="HhH1"/>
    <property type="match status" value="2"/>
</dbReference>
<dbReference type="InterPro" id="IPR051675">
    <property type="entry name" value="Endo/Exo/Phosphatase_dom_1"/>
</dbReference>
<dbReference type="Proteomes" id="UP000256977">
    <property type="component" value="Unassembled WGS sequence"/>
</dbReference>
<dbReference type="InterPro" id="IPR010994">
    <property type="entry name" value="RuvA_2-like"/>
</dbReference>
<dbReference type="AlphaFoldDB" id="A0A3D9IRJ3"/>
<protein>
    <submittedName>
        <fullName evidence="3">Competence protein ComEA</fullName>
    </submittedName>
</protein>
<dbReference type="RefSeq" id="WP_116063534.1">
    <property type="nucleotide sequence ID" value="NZ_QRDZ01000024.1"/>
</dbReference>
<gene>
    <name evidence="3" type="ORF">DFP98_124110</name>
</gene>
<dbReference type="EMBL" id="QRDZ01000024">
    <property type="protein sequence ID" value="RED64297.1"/>
    <property type="molecule type" value="Genomic_DNA"/>
</dbReference>
<dbReference type="Gene3D" id="1.10.150.320">
    <property type="entry name" value="Photosystem II 12 kDa extrinsic protein"/>
    <property type="match status" value="1"/>
</dbReference>